<evidence type="ECO:0000313" key="1">
    <source>
        <dbReference type="EMBL" id="OIQ71984.1"/>
    </source>
</evidence>
<name>A0A1J5PMG1_9ZZZZ</name>
<sequence length="228" mass="23713">MQAVAVVVNGNQCLQRGADVVELDLLGVQAAPTGLDVVLELLAALVGSVFFFHRHGPDAPGHAAHHGVLGIHAVAEEETQVGRKVIDVHAARQVGFNKGEAVGQRESQLADRVGTGFGNVVAGNRHAVEIAHVVVHKVVGDIAHHFQAEFGAEDAGVLALVFFQDVGLHRAAHVGQHPFADFLRLGVGGFAAVVSLEFLQILVDGGVHEHGQNAGCRPVDGHADAGVG</sequence>
<dbReference type="AlphaFoldDB" id="A0A1J5PMG1"/>
<reference evidence="1" key="1">
    <citation type="submission" date="2016-10" db="EMBL/GenBank/DDBJ databases">
        <title>Sequence of Gallionella enrichment culture.</title>
        <authorList>
            <person name="Poehlein A."/>
            <person name="Muehling M."/>
            <person name="Daniel R."/>
        </authorList>
    </citation>
    <scope>NUCLEOTIDE SEQUENCE</scope>
</reference>
<gene>
    <name evidence="1" type="ORF">GALL_463950</name>
</gene>
<dbReference type="EMBL" id="MLJW01003471">
    <property type="protein sequence ID" value="OIQ71984.1"/>
    <property type="molecule type" value="Genomic_DNA"/>
</dbReference>
<organism evidence="1">
    <name type="scientific">mine drainage metagenome</name>
    <dbReference type="NCBI Taxonomy" id="410659"/>
    <lineage>
        <taxon>unclassified sequences</taxon>
        <taxon>metagenomes</taxon>
        <taxon>ecological metagenomes</taxon>
    </lineage>
</organism>
<comment type="caution">
    <text evidence="1">The sequence shown here is derived from an EMBL/GenBank/DDBJ whole genome shotgun (WGS) entry which is preliminary data.</text>
</comment>
<proteinExistence type="predicted"/>
<protein>
    <submittedName>
        <fullName evidence="1">Uncharacterized protein</fullName>
    </submittedName>
</protein>
<accession>A0A1J5PMG1</accession>